<feature type="domain" description="Plasmid replication protein C N-terminal" evidence="2">
    <location>
        <begin position="6"/>
        <end position="139"/>
    </location>
</feature>
<reference evidence="4 5" key="1">
    <citation type="submission" date="2023-05" db="EMBL/GenBank/DDBJ databases">
        <title>YMD87, complete Genome.</title>
        <authorList>
            <person name="Zhang J."/>
            <person name="Xu X."/>
        </authorList>
    </citation>
    <scope>NUCLEOTIDE SEQUENCE [LARGE SCALE GENOMIC DNA]</scope>
    <source>
        <strain evidence="4 5">YMD87</strain>
        <plasmid evidence="4 5">unnamed1</plasmid>
    </source>
</reference>
<dbReference type="InterPro" id="IPR036388">
    <property type="entry name" value="WH-like_DNA-bd_sf"/>
</dbReference>
<dbReference type="Pfam" id="PF11800">
    <property type="entry name" value="RP-C_C"/>
    <property type="match status" value="1"/>
</dbReference>
<feature type="compositionally biased region" description="Basic and acidic residues" evidence="1">
    <location>
        <begin position="179"/>
        <end position="188"/>
    </location>
</feature>
<feature type="domain" description="Plasmid replication protein C C-terminal" evidence="3">
    <location>
        <begin position="235"/>
        <end position="323"/>
    </location>
</feature>
<evidence type="ECO:0000259" key="2">
    <source>
        <dbReference type="Pfam" id="PF03428"/>
    </source>
</evidence>
<dbReference type="InterPro" id="IPR036390">
    <property type="entry name" value="WH_DNA-bd_sf"/>
</dbReference>
<dbReference type="EMBL" id="CP124617">
    <property type="protein sequence ID" value="WGW05967.1"/>
    <property type="molecule type" value="Genomic_DNA"/>
</dbReference>
<evidence type="ECO:0000256" key="1">
    <source>
        <dbReference type="SAM" id="MobiDB-lite"/>
    </source>
</evidence>
<dbReference type="Pfam" id="PF03428">
    <property type="entry name" value="RP-C"/>
    <property type="match status" value="1"/>
</dbReference>
<dbReference type="InterPro" id="IPR021760">
    <property type="entry name" value="RepC_C"/>
</dbReference>
<geneLocation type="plasmid" evidence="4 5">
    <name>unnamed1</name>
</geneLocation>
<proteinExistence type="predicted"/>
<evidence type="ECO:0000259" key="3">
    <source>
        <dbReference type="Pfam" id="PF11800"/>
    </source>
</evidence>
<feature type="compositionally biased region" description="Polar residues" evidence="1">
    <location>
        <begin position="189"/>
        <end position="209"/>
    </location>
</feature>
<accession>A0ABY8QQ73</accession>
<dbReference type="InterPro" id="IPR005090">
    <property type="entry name" value="RepC_N"/>
</dbReference>
<dbReference type="SUPFAM" id="SSF46785">
    <property type="entry name" value="Winged helix' DNA-binding domain"/>
    <property type="match status" value="1"/>
</dbReference>
<evidence type="ECO:0000313" key="4">
    <source>
        <dbReference type="EMBL" id="WGW05967.1"/>
    </source>
</evidence>
<dbReference type="InterPro" id="IPR047611">
    <property type="entry name" value="RepABC_RepC"/>
</dbReference>
<protein>
    <submittedName>
        <fullName evidence="4">Plasmid replication protein RepC</fullName>
    </submittedName>
</protein>
<dbReference type="RefSeq" id="WP_282302590.1">
    <property type="nucleotide sequence ID" value="NZ_CP124617.1"/>
</dbReference>
<evidence type="ECO:0000313" key="5">
    <source>
        <dbReference type="Proteomes" id="UP001241605"/>
    </source>
</evidence>
<keyword evidence="5" id="KW-1185">Reference proteome</keyword>
<dbReference type="Gene3D" id="1.10.10.10">
    <property type="entry name" value="Winged helix-like DNA-binding domain superfamily/Winged helix DNA-binding domain"/>
    <property type="match status" value="1"/>
</dbReference>
<dbReference type="NCBIfam" id="NF040974">
    <property type="entry name" value="RepABC_RepC"/>
    <property type="match status" value="1"/>
</dbReference>
<gene>
    <name evidence="4" type="primary">repC</name>
    <name evidence="4" type="ORF">QF118_19040</name>
</gene>
<name>A0ABY8QQ73_9RHOB</name>
<feature type="region of interest" description="Disordered" evidence="1">
    <location>
        <begin position="176"/>
        <end position="233"/>
    </location>
</feature>
<dbReference type="Proteomes" id="UP001241605">
    <property type="component" value="Plasmid unnamed1"/>
</dbReference>
<keyword evidence="4" id="KW-0614">Plasmid</keyword>
<sequence length="338" mass="38024">MSNDTADSWTIFRAIREARSALGLSSGHVQTLQAMLSFLKPGKGQVVFASNIELCRRAGFIDERTLRRHIQRLAALGILIRQDSPNRKRYRVSAPDGDSESYGLSLSPLFKQAKRFLDLADAVETERRQCRFLRKKVLARLAVIEVTGEPTEATLAIRKNLRRKLGSDDYRVLLASLPDEQRAKDQHETTPSTAVDTKESQVLSANDGQNVRHHSKSKKERLDSDGASTKPNDHLAKVLDHCDEAQTYTQEPVKTWTDLTRHARFIAPMMGIDIATYERANQHLGEQRVSVTVFILMQLQRKIRNLPAYFHSITLGKRADSFDPIKVLDRLGAGQGVA</sequence>
<organism evidence="4 5">
    <name type="scientific">Tropicibacter oceani</name>
    <dbReference type="NCBI Taxonomy" id="3058420"/>
    <lineage>
        <taxon>Bacteria</taxon>
        <taxon>Pseudomonadati</taxon>
        <taxon>Pseudomonadota</taxon>
        <taxon>Alphaproteobacteria</taxon>
        <taxon>Rhodobacterales</taxon>
        <taxon>Roseobacteraceae</taxon>
        <taxon>Tropicibacter</taxon>
    </lineage>
</organism>